<name>A0ABN9PCS5_9DINO</name>
<comment type="caution">
    <text evidence="3">The sequence shown here is derived from an EMBL/GenBank/DDBJ whole genome shotgun (WGS) entry which is preliminary data.</text>
</comment>
<gene>
    <name evidence="3" type="ORF">PCOR1329_LOCUS1888</name>
</gene>
<evidence type="ECO:0000256" key="2">
    <source>
        <dbReference type="SAM" id="Phobius"/>
    </source>
</evidence>
<keyword evidence="2" id="KW-0812">Transmembrane</keyword>
<organism evidence="3 4">
    <name type="scientific">Prorocentrum cordatum</name>
    <dbReference type="NCBI Taxonomy" id="2364126"/>
    <lineage>
        <taxon>Eukaryota</taxon>
        <taxon>Sar</taxon>
        <taxon>Alveolata</taxon>
        <taxon>Dinophyceae</taxon>
        <taxon>Prorocentrales</taxon>
        <taxon>Prorocentraceae</taxon>
        <taxon>Prorocentrum</taxon>
    </lineage>
</organism>
<proteinExistence type="predicted"/>
<evidence type="ECO:0000313" key="4">
    <source>
        <dbReference type="Proteomes" id="UP001189429"/>
    </source>
</evidence>
<keyword evidence="2" id="KW-0472">Membrane</keyword>
<evidence type="ECO:0000313" key="3">
    <source>
        <dbReference type="EMBL" id="CAK0790669.1"/>
    </source>
</evidence>
<feature type="compositionally biased region" description="Low complexity" evidence="1">
    <location>
        <begin position="33"/>
        <end position="45"/>
    </location>
</feature>
<protein>
    <submittedName>
        <fullName evidence="3">Uncharacterized protein</fullName>
    </submittedName>
</protein>
<feature type="transmembrane region" description="Helical" evidence="2">
    <location>
        <begin position="192"/>
        <end position="211"/>
    </location>
</feature>
<sequence>GGSGPGRSRRRPRSRSGAVGGGWAEADGERRLAAASSAPTPAPCAQHGEPRGGDAEEEAAQLLGRASAWVRARSPHQGGPVLVDPVSPLEGGLGRSRGPFGGGMSMWDHEPPARGPLVLGRCSRNQPSAAAWPFLCALLSHMPDLTLMRGERVRRLFCHGASEHALHPVRSSRRRVRGMWPSVSVCHMAPPLSALHVILFLIPLLLIFSLLTTS</sequence>
<feature type="non-terminal residue" evidence="3">
    <location>
        <position position="1"/>
    </location>
</feature>
<keyword evidence="2" id="KW-1133">Transmembrane helix</keyword>
<dbReference type="Proteomes" id="UP001189429">
    <property type="component" value="Unassembled WGS sequence"/>
</dbReference>
<evidence type="ECO:0000256" key="1">
    <source>
        <dbReference type="SAM" id="MobiDB-lite"/>
    </source>
</evidence>
<feature type="region of interest" description="Disordered" evidence="1">
    <location>
        <begin position="1"/>
        <end position="58"/>
    </location>
</feature>
<reference evidence="3" key="1">
    <citation type="submission" date="2023-10" db="EMBL/GenBank/DDBJ databases">
        <authorList>
            <person name="Chen Y."/>
            <person name="Shah S."/>
            <person name="Dougan E. K."/>
            <person name="Thang M."/>
            <person name="Chan C."/>
        </authorList>
    </citation>
    <scope>NUCLEOTIDE SEQUENCE [LARGE SCALE GENOMIC DNA]</scope>
</reference>
<dbReference type="EMBL" id="CAUYUJ010000459">
    <property type="protein sequence ID" value="CAK0790669.1"/>
    <property type="molecule type" value="Genomic_DNA"/>
</dbReference>
<keyword evidence="4" id="KW-1185">Reference proteome</keyword>
<accession>A0ABN9PCS5</accession>